<dbReference type="Proteomes" id="UP000076502">
    <property type="component" value="Unassembled WGS sequence"/>
</dbReference>
<reference evidence="1 2" key="1">
    <citation type="submission" date="2015-07" db="EMBL/GenBank/DDBJ databases">
        <title>The genome of Dufourea novaeangliae.</title>
        <authorList>
            <person name="Pan H."/>
            <person name="Kapheim K."/>
        </authorList>
    </citation>
    <scope>NUCLEOTIDE SEQUENCE [LARGE SCALE GENOMIC DNA]</scope>
    <source>
        <strain evidence="1">0120121106</strain>
        <tissue evidence="1">Whole body</tissue>
    </source>
</reference>
<dbReference type="AlphaFoldDB" id="A0A154PDF6"/>
<gene>
    <name evidence="1" type="ORF">WN55_00972</name>
</gene>
<organism evidence="1 2">
    <name type="scientific">Dufourea novaeangliae</name>
    <name type="common">Sweat bee</name>
    <dbReference type="NCBI Taxonomy" id="178035"/>
    <lineage>
        <taxon>Eukaryota</taxon>
        <taxon>Metazoa</taxon>
        <taxon>Ecdysozoa</taxon>
        <taxon>Arthropoda</taxon>
        <taxon>Hexapoda</taxon>
        <taxon>Insecta</taxon>
        <taxon>Pterygota</taxon>
        <taxon>Neoptera</taxon>
        <taxon>Endopterygota</taxon>
        <taxon>Hymenoptera</taxon>
        <taxon>Apocrita</taxon>
        <taxon>Aculeata</taxon>
        <taxon>Apoidea</taxon>
        <taxon>Anthophila</taxon>
        <taxon>Halictidae</taxon>
        <taxon>Rophitinae</taxon>
        <taxon>Dufourea</taxon>
    </lineage>
</organism>
<evidence type="ECO:0000313" key="1">
    <source>
        <dbReference type="EMBL" id="KZC09935.1"/>
    </source>
</evidence>
<name>A0A154PDF6_DUFNO</name>
<dbReference type="EMBL" id="KQ434879">
    <property type="protein sequence ID" value="KZC09935.1"/>
    <property type="molecule type" value="Genomic_DNA"/>
</dbReference>
<proteinExistence type="predicted"/>
<evidence type="ECO:0000313" key="2">
    <source>
        <dbReference type="Proteomes" id="UP000076502"/>
    </source>
</evidence>
<keyword evidence="2" id="KW-1185">Reference proteome</keyword>
<sequence>MGGSLRLAKETQYGRKISRDLKDLCFGHWELLLLEILLEVSSWLSMVVVVKVAVIAERRWGVGVPGLLQGGGRSGVQCMYCLLGFLEVSCEIEQRMVLRVVNVLHVIRSCPGVSVY</sequence>
<accession>A0A154PDF6</accession>
<protein>
    <submittedName>
        <fullName evidence="1">Uncharacterized protein</fullName>
    </submittedName>
</protein>